<evidence type="ECO:0000256" key="5">
    <source>
        <dbReference type="ARBA" id="ARBA00023002"/>
    </source>
</evidence>
<dbReference type="KEGG" id="adu:107490141"/>
<dbReference type="EC" id="1.14.17.4" evidence="8"/>
<dbReference type="InterPro" id="IPR050295">
    <property type="entry name" value="Plant_2OG-oxidoreductases"/>
</dbReference>
<dbReference type="InterPro" id="IPR026992">
    <property type="entry name" value="DIOX_N"/>
</dbReference>
<dbReference type="GO" id="GO:0031418">
    <property type="term" value="F:L-ascorbic acid binding"/>
    <property type="evidence" value="ECO:0007669"/>
    <property type="project" value="UniProtKB-KW"/>
</dbReference>
<dbReference type="GO" id="GO:0009815">
    <property type="term" value="F:1-aminocyclopropane-1-carboxylate oxidase activity"/>
    <property type="evidence" value="ECO:0007669"/>
    <property type="project" value="UniProtKB-EC"/>
</dbReference>
<comment type="catalytic activity">
    <reaction evidence="9">
        <text>1-aminocyclopropane-1-carboxylate + L-ascorbate + O2 = ethene + L-dehydroascorbate + hydrogen cyanide + CO2 + 2 H2O</text>
        <dbReference type="Rhea" id="RHEA:23640"/>
        <dbReference type="ChEBI" id="CHEBI:15377"/>
        <dbReference type="ChEBI" id="CHEBI:15379"/>
        <dbReference type="ChEBI" id="CHEBI:16526"/>
        <dbReference type="ChEBI" id="CHEBI:18153"/>
        <dbReference type="ChEBI" id="CHEBI:18407"/>
        <dbReference type="ChEBI" id="CHEBI:38290"/>
        <dbReference type="ChEBI" id="CHEBI:58360"/>
        <dbReference type="ChEBI" id="CHEBI:58539"/>
        <dbReference type="EC" id="1.14.17.4"/>
    </reaction>
</comment>
<evidence type="ECO:0000256" key="9">
    <source>
        <dbReference type="ARBA" id="ARBA00050579"/>
    </source>
</evidence>
<evidence type="ECO:0000256" key="10">
    <source>
        <dbReference type="RuleBase" id="RU003682"/>
    </source>
</evidence>
<dbReference type="InterPro" id="IPR027443">
    <property type="entry name" value="IPNS-like_sf"/>
</dbReference>
<comment type="similarity">
    <text evidence="1 10">Belongs to the iron/ascorbate-dependent oxidoreductase family.</text>
</comment>
<evidence type="ECO:0000313" key="13">
    <source>
        <dbReference type="RefSeq" id="XP_015966396.1"/>
    </source>
</evidence>
<evidence type="ECO:0000256" key="1">
    <source>
        <dbReference type="ARBA" id="ARBA00008056"/>
    </source>
</evidence>
<evidence type="ECO:0000259" key="11">
    <source>
        <dbReference type="PROSITE" id="PS51471"/>
    </source>
</evidence>
<dbReference type="Pfam" id="PF03171">
    <property type="entry name" value="2OG-FeII_Oxy"/>
    <property type="match status" value="1"/>
</dbReference>
<keyword evidence="5 10" id="KW-0560">Oxidoreductase</keyword>
<dbReference type="PROSITE" id="PS51471">
    <property type="entry name" value="FE2OG_OXY"/>
    <property type="match status" value="1"/>
</dbReference>
<dbReference type="AlphaFoldDB" id="A0A6P4DHZ6"/>
<proteinExistence type="inferred from homology"/>
<reference evidence="12" key="1">
    <citation type="journal article" date="2016" name="Nat. Genet.">
        <title>The genome sequences of Arachis duranensis and Arachis ipaensis, the diploid ancestors of cultivated peanut.</title>
        <authorList>
            <person name="Bertioli D.J."/>
            <person name="Cannon S.B."/>
            <person name="Froenicke L."/>
            <person name="Huang G."/>
            <person name="Farmer A.D."/>
            <person name="Cannon E.K."/>
            <person name="Liu X."/>
            <person name="Gao D."/>
            <person name="Clevenger J."/>
            <person name="Dash S."/>
            <person name="Ren L."/>
            <person name="Moretzsohn M.C."/>
            <person name="Shirasawa K."/>
            <person name="Huang W."/>
            <person name="Vidigal B."/>
            <person name="Abernathy B."/>
            <person name="Chu Y."/>
            <person name="Niederhuth C.E."/>
            <person name="Umale P."/>
            <person name="Araujo A.C."/>
            <person name="Kozik A."/>
            <person name="Kim K.D."/>
            <person name="Burow M.D."/>
            <person name="Varshney R.K."/>
            <person name="Wang X."/>
            <person name="Zhang X."/>
            <person name="Barkley N."/>
            <person name="Guimaraes P.M."/>
            <person name="Isobe S."/>
            <person name="Guo B."/>
            <person name="Liao B."/>
            <person name="Stalker H.T."/>
            <person name="Schmitz R.J."/>
            <person name="Scheffler B.E."/>
            <person name="Leal-Bertioli S.C."/>
            <person name="Xun X."/>
            <person name="Jackson S.A."/>
            <person name="Michelmore R."/>
            <person name="Ozias-Akins P."/>
        </authorList>
    </citation>
    <scope>NUCLEOTIDE SEQUENCE [LARGE SCALE GENOMIC DNA]</scope>
    <source>
        <strain evidence="12">cv. V14167</strain>
    </source>
</reference>
<keyword evidence="12" id="KW-1185">Reference proteome</keyword>
<dbReference type="RefSeq" id="XP_015966396.1">
    <property type="nucleotide sequence ID" value="XM_016110910.3"/>
</dbReference>
<dbReference type="OrthoDB" id="288590at2759"/>
<dbReference type="Proteomes" id="UP000515211">
    <property type="component" value="Chromosome 5"/>
</dbReference>
<evidence type="ECO:0000256" key="8">
    <source>
        <dbReference type="ARBA" id="ARBA00039090"/>
    </source>
</evidence>
<protein>
    <recommendedName>
        <fullName evidence="8">aminocyclopropanecarboxylate oxidase</fullName>
        <ecNumber evidence="8">1.14.17.4</ecNumber>
    </recommendedName>
</protein>
<accession>A0A6P4DHZ6</accession>
<dbReference type="GO" id="GO:0046872">
    <property type="term" value="F:metal ion binding"/>
    <property type="evidence" value="ECO:0007669"/>
    <property type="project" value="UniProtKB-KW"/>
</dbReference>
<evidence type="ECO:0000256" key="4">
    <source>
        <dbReference type="ARBA" id="ARBA00022896"/>
    </source>
</evidence>
<name>A0A6P4DHZ6_ARADU</name>
<dbReference type="GO" id="GO:0009693">
    <property type="term" value="P:ethylene biosynthetic process"/>
    <property type="evidence" value="ECO:0007669"/>
    <property type="project" value="UniProtKB-KW"/>
</dbReference>
<evidence type="ECO:0000256" key="6">
    <source>
        <dbReference type="ARBA" id="ARBA00023004"/>
    </source>
</evidence>
<keyword evidence="4" id="KW-0847">Vitamin C</keyword>
<keyword evidence="6 10" id="KW-0408">Iron</keyword>
<dbReference type="Gene3D" id="2.60.120.330">
    <property type="entry name" value="B-lactam Antibiotic, Isopenicillin N Synthase, Chain"/>
    <property type="match status" value="1"/>
</dbReference>
<comment type="pathway">
    <text evidence="7">Alkene biosynthesis; ethylene biosynthesis via S-adenosyl-L-methionine; ethylene from S-adenosyl-L-methionine: step 2/2.</text>
</comment>
<gene>
    <name evidence="13" type="primary">LOC107490141</name>
</gene>
<dbReference type="PANTHER" id="PTHR47991">
    <property type="entry name" value="OXOGLUTARATE/IRON-DEPENDENT DIOXYGENASE"/>
    <property type="match status" value="1"/>
</dbReference>
<dbReference type="FunFam" id="2.60.120.330:FF:000010">
    <property type="entry name" value="1-aminocyclopropane-1-carboxylate oxidase 1"/>
    <property type="match status" value="1"/>
</dbReference>
<reference evidence="13" key="2">
    <citation type="submission" date="2025-08" db="UniProtKB">
        <authorList>
            <consortium name="RefSeq"/>
        </authorList>
    </citation>
    <scope>IDENTIFICATION</scope>
    <source>
        <tissue evidence="13">Whole plant</tissue>
    </source>
</reference>
<evidence type="ECO:0000256" key="7">
    <source>
        <dbReference type="ARBA" id="ARBA00037892"/>
    </source>
</evidence>
<organism evidence="12 13">
    <name type="scientific">Arachis duranensis</name>
    <name type="common">Wild peanut</name>
    <dbReference type="NCBI Taxonomy" id="130453"/>
    <lineage>
        <taxon>Eukaryota</taxon>
        <taxon>Viridiplantae</taxon>
        <taxon>Streptophyta</taxon>
        <taxon>Embryophyta</taxon>
        <taxon>Tracheophyta</taxon>
        <taxon>Spermatophyta</taxon>
        <taxon>Magnoliopsida</taxon>
        <taxon>eudicotyledons</taxon>
        <taxon>Gunneridae</taxon>
        <taxon>Pentapetalae</taxon>
        <taxon>rosids</taxon>
        <taxon>fabids</taxon>
        <taxon>Fabales</taxon>
        <taxon>Fabaceae</taxon>
        <taxon>Papilionoideae</taxon>
        <taxon>50 kb inversion clade</taxon>
        <taxon>dalbergioids sensu lato</taxon>
        <taxon>Dalbergieae</taxon>
        <taxon>Pterocarpus clade</taxon>
        <taxon>Arachis</taxon>
    </lineage>
</organism>
<evidence type="ECO:0000313" key="12">
    <source>
        <dbReference type="Proteomes" id="UP000515211"/>
    </source>
</evidence>
<sequence length="311" mass="35309">MTIPVIDFSTLNGNKRSETMALLHEACQKWGFFMIENHDIDARLTEKVKKLVNEYYEKNLKDGFYKSELVKTLEKQEKTFDKDWETTFFIWHRPKSNIKEIPNISDELCNTMDEYIAQLILLAEKLSELMSENLGLEKTFIKKSFSSPNGIGPVMGTKVAKYPECPNPKLVRGLREHTDAGGIILLLQDDKVGGLEFYKDGKWVEIPPSKNNAIFVNTGDQIEVLSNGLYKSVVHRVMPDKDGSRLSMASFYNPIGDAIIAPAPKLLYPSHYCYGDYLNLYGKTKFGEKGPRFEAIKNMGNGHAHTNNNIV</sequence>
<dbReference type="InterPro" id="IPR005123">
    <property type="entry name" value="Oxoglu/Fe-dep_dioxygenase_dom"/>
</dbReference>
<keyword evidence="2" id="KW-0266">Ethylene biosynthesis</keyword>
<evidence type="ECO:0000256" key="3">
    <source>
        <dbReference type="ARBA" id="ARBA00022723"/>
    </source>
</evidence>
<dbReference type="SUPFAM" id="SSF51197">
    <property type="entry name" value="Clavaminate synthase-like"/>
    <property type="match status" value="1"/>
</dbReference>
<dbReference type="Pfam" id="PF14226">
    <property type="entry name" value="DIOX_N"/>
    <property type="match status" value="1"/>
</dbReference>
<evidence type="ECO:0000256" key="2">
    <source>
        <dbReference type="ARBA" id="ARBA00022666"/>
    </source>
</evidence>
<feature type="domain" description="Fe2OG dioxygenase" evidence="11">
    <location>
        <begin position="153"/>
        <end position="254"/>
    </location>
</feature>
<keyword evidence="3 10" id="KW-0479">Metal-binding</keyword>
<dbReference type="InterPro" id="IPR044861">
    <property type="entry name" value="IPNS-like_FE2OG_OXY"/>
</dbReference>
<dbReference type="GeneID" id="107490141"/>